<protein>
    <recommendedName>
        <fullName evidence="3">Hydantoinase/oxoprolinase</fullName>
    </recommendedName>
</protein>
<dbReference type="PANTHER" id="PTHR11365:SF23">
    <property type="entry name" value="HYPOTHETICAL 5-OXOPROLINASE (EUROFUNG)-RELATED"/>
    <property type="match status" value="1"/>
</dbReference>
<evidence type="ECO:0000313" key="2">
    <source>
        <dbReference type="Proteomes" id="UP001366085"/>
    </source>
</evidence>
<sequence>MRIGVHVGANSVRAAALVDSDVIEAAEPTVGLDDLGDAVARVLRRVRTRLGEEISSVIVDVSEVLTPDDSADVVAVLIEPRIPVVPRRHGWEQDGLRVDTAQIRGGHTALGDELVPLDEEALLQLAATVPAGAHLILSAAGAPCNPVHERRAAELLRAAAPVASVTESHTFFSDSILVREHTAVVNALLLRQGEQLSGILADAVARVAGDDARVFVSRNDGGCSSLARLSVTPVHSVRSGIAAAVRGAATLAGRSSGRLVLALPDAVLIGEFTEGMLPAVARPPLPAGRAVLASNFAQVVPLTDLLISGSTEAPVAVAAEGCEGALGAFGLEPALITGHALVALGASTAPLSHWHNGIARIVTANDVAKALREGAQIARAALVAAGAAPDDVRVTESRVLATSYDEAQVVRIRVRTVAATPGRHSGRRATMRGAA</sequence>
<evidence type="ECO:0000313" key="1">
    <source>
        <dbReference type="EMBL" id="MEJ1090499.1"/>
    </source>
</evidence>
<proteinExistence type="predicted"/>
<accession>A0ABU8LI48</accession>
<name>A0ABU8LI48_9MICO</name>
<evidence type="ECO:0008006" key="3">
    <source>
        <dbReference type="Google" id="ProtNLM"/>
    </source>
</evidence>
<dbReference type="EMBL" id="JBBDGN010000001">
    <property type="protein sequence ID" value="MEJ1090499.1"/>
    <property type="molecule type" value="Genomic_DNA"/>
</dbReference>
<dbReference type="PANTHER" id="PTHR11365">
    <property type="entry name" value="5-OXOPROLINASE RELATED"/>
    <property type="match status" value="1"/>
</dbReference>
<dbReference type="RefSeq" id="WP_337316909.1">
    <property type="nucleotide sequence ID" value="NZ_JBBDGN010000001.1"/>
</dbReference>
<keyword evidence="2" id="KW-1185">Reference proteome</keyword>
<dbReference type="Proteomes" id="UP001366085">
    <property type="component" value="Unassembled WGS sequence"/>
</dbReference>
<organism evidence="1 2">
    <name type="scientific">Microbacterium istanbulense</name>
    <dbReference type="NCBI Taxonomy" id="3122049"/>
    <lineage>
        <taxon>Bacteria</taxon>
        <taxon>Bacillati</taxon>
        <taxon>Actinomycetota</taxon>
        <taxon>Actinomycetes</taxon>
        <taxon>Micrococcales</taxon>
        <taxon>Microbacteriaceae</taxon>
        <taxon>Microbacterium</taxon>
    </lineage>
</organism>
<reference evidence="1 2" key="1">
    <citation type="submission" date="2024-02" db="EMBL/GenBank/DDBJ databases">
        <authorList>
            <person name="Saticioglu I.B."/>
        </authorList>
    </citation>
    <scope>NUCLEOTIDE SEQUENCE [LARGE SCALE GENOMIC DNA]</scope>
    <source>
        <strain evidence="1 2">Mu-43</strain>
    </source>
</reference>
<dbReference type="InterPro" id="IPR045079">
    <property type="entry name" value="Oxoprolinase-like"/>
</dbReference>
<gene>
    <name evidence="1" type="ORF">WDU93_02240</name>
</gene>
<comment type="caution">
    <text evidence="1">The sequence shown here is derived from an EMBL/GenBank/DDBJ whole genome shotgun (WGS) entry which is preliminary data.</text>
</comment>